<dbReference type="Pfam" id="PF00378">
    <property type="entry name" value="ECH_1"/>
    <property type="match status" value="1"/>
</dbReference>
<comment type="caution">
    <text evidence="2">The sequence shown here is derived from an EMBL/GenBank/DDBJ whole genome shotgun (WGS) entry which is preliminary data.</text>
</comment>
<evidence type="ECO:0000256" key="1">
    <source>
        <dbReference type="ARBA" id="ARBA00005254"/>
    </source>
</evidence>
<gene>
    <name evidence="2" type="ORF">OKJ99_40390</name>
</gene>
<accession>A0ABU6FI87</accession>
<dbReference type="InterPro" id="IPR029045">
    <property type="entry name" value="ClpP/crotonase-like_dom_sf"/>
</dbReference>
<dbReference type="InterPro" id="IPR014748">
    <property type="entry name" value="Enoyl-CoA_hydra_C"/>
</dbReference>
<keyword evidence="3" id="KW-1185">Reference proteome</keyword>
<dbReference type="SUPFAM" id="SSF52096">
    <property type="entry name" value="ClpP/crotonase"/>
    <property type="match status" value="1"/>
</dbReference>
<dbReference type="Proteomes" id="UP001354931">
    <property type="component" value="Unassembled WGS sequence"/>
</dbReference>
<reference evidence="2 3" key="1">
    <citation type="submission" date="2022-10" db="EMBL/GenBank/DDBJ databases">
        <authorList>
            <person name="Xie J."/>
            <person name="Shen N."/>
        </authorList>
    </citation>
    <scope>NUCLEOTIDE SEQUENCE [LARGE SCALE GENOMIC DNA]</scope>
    <source>
        <strain evidence="2 3">YIM65594</strain>
    </source>
</reference>
<protein>
    <submittedName>
        <fullName evidence="2">Enoyl-CoA hydratase-related protein</fullName>
    </submittedName>
</protein>
<dbReference type="InterPro" id="IPR001753">
    <property type="entry name" value="Enoyl-CoA_hydra/iso"/>
</dbReference>
<dbReference type="PANTHER" id="PTHR43802:SF1">
    <property type="entry name" value="IP11341P-RELATED"/>
    <property type="match status" value="1"/>
</dbReference>
<dbReference type="RefSeq" id="WP_326023479.1">
    <property type="nucleotide sequence ID" value="NZ_JAOZYC010000198.1"/>
</dbReference>
<proteinExistence type="inferred from homology"/>
<evidence type="ECO:0000313" key="3">
    <source>
        <dbReference type="Proteomes" id="UP001354931"/>
    </source>
</evidence>
<dbReference type="CDD" id="cd06558">
    <property type="entry name" value="crotonase-like"/>
    <property type="match status" value="1"/>
</dbReference>
<dbReference type="Gene3D" id="3.90.226.10">
    <property type="entry name" value="2-enoyl-CoA Hydratase, Chain A, domain 1"/>
    <property type="match status" value="1"/>
</dbReference>
<name>A0ABU6FI87_9ACTN</name>
<dbReference type="Gene3D" id="1.10.12.10">
    <property type="entry name" value="Lyase 2-enoyl-coa Hydratase, Chain A, domain 2"/>
    <property type="match status" value="1"/>
</dbReference>
<dbReference type="PANTHER" id="PTHR43802">
    <property type="entry name" value="ENOYL-COA HYDRATASE"/>
    <property type="match status" value="1"/>
</dbReference>
<comment type="similarity">
    <text evidence="1">Belongs to the enoyl-CoA hydratase/isomerase family.</text>
</comment>
<evidence type="ECO:0000313" key="2">
    <source>
        <dbReference type="EMBL" id="MEB8343760.1"/>
    </source>
</evidence>
<organism evidence="2 3">
    <name type="scientific">Streptomyces endophyticus</name>
    <dbReference type="NCBI Taxonomy" id="714166"/>
    <lineage>
        <taxon>Bacteria</taxon>
        <taxon>Bacillati</taxon>
        <taxon>Actinomycetota</taxon>
        <taxon>Actinomycetes</taxon>
        <taxon>Kitasatosporales</taxon>
        <taxon>Streptomycetaceae</taxon>
        <taxon>Streptomyces</taxon>
    </lineage>
</organism>
<sequence length="270" mass="29498">MTTTDQDLVYAERRGAVTVVTLNRPDRLNAWTNELEDRYFALLDEAEADPEVRAVVVTGAGRGFCAGADMAELERIGSADAASEERPKRERPRWFPLSLRKPLIGAINGAAAGLGLVEALYCDIRFSTPDAKFTTSFARRGLIAEYGIAWLLPRVVGPARAADLLFSGRVVRGTEAYEMGLVNRVVERDQLLDEAVAYATELATWSSPTSMSVMKQQLSEAFETDFEGAARRAEVLMEESFGRADAAEGVRSYLEGREPGFRPLGPLGSA</sequence>
<dbReference type="EMBL" id="JAOZYC010000198">
    <property type="protein sequence ID" value="MEB8343760.1"/>
    <property type="molecule type" value="Genomic_DNA"/>
</dbReference>